<dbReference type="Proteomes" id="UP000660131">
    <property type="component" value="Unassembled WGS sequence"/>
</dbReference>
<proteinExistence type="predicted"/>
<sequence>MATIYRPVRKAKHRRYMMKKLLGLASCDVEEISVFIESGAEVALYFSTPSLSD</sequence>
<organism evidence="1 2">
    <name type="scientific">Pseudomonas triticifolii</name>
    <dbReference type="NCBI Taxonomy" id="2762592"/>
    <lineage>
        <taxon>Bacteria</taxon>
        <taxon>Pseudomonadati</taxon>
        <taxon>Pseudomonadota</taxon>
        <taxon>Gammaproteobacteria</taxon>
        <taxon>Pseudomonadales</taxon>
        <taxon>Pseudomonadaceae</taxon>
        <taxon>Pseudomonas</taxon>
    </lineage>
</organism>
<evidence type="ECO:0000313" key="1">
    <source>
        <dbReference type="EMBL" id="MBC3953801.1"/>
    </source>
</evidence>
<dbReference type="RefSeq" id="WP_187517726.1">
    <property type="nucleotide sequence ID" value="NZ_JACONV010000001.1"/>
</dbReference>
<comment type="caution">
    <text evidence="1">The sequence shown here is derived from an EMBL/GenBank/DDBJ whole genome shotgun (WGS) entry which is preliminary data.</text>
</comment>
<keyword evidence="2" id="KW-1185">Reference proteome</keyword>
<reference evidence="1 2" key="1">
    <citation type="submission" date="2020-08" db="EMBL/GenBank/DDBJ databases">
        <title>Putative novel bacterial strains isolated from necrotic wheat leaf tissues caused by Xanthomonas translucens.</title>
        <authorList>
            <person name="Tambong J.T."/>
        </authorList>
    </citation>
    <scope>NUCLEOTIDE SEQUENCE [LARGE SCALE GENOMIC DNA]</scope>
    <source>
        <strain evidence="1 2">DOAB 1067</strain>
    </source>
</reference>
<protein>
    <submittedName>
        <fullName evidence="1">Uncharacterized protein</fullName>
    </submittedName>
</protein>
<evidence type="ECO:0000313" key="2">
    <source>
        <dbReference type="Proteomes" id="UP000660131"/>
    </source>
</evidence>
<gene>
    <name evidence="1" type="ORF">H8S56_02115</name>
</gene>
<accession>A0ABR7B9G1</accession>
<name>A0ABR7B9G1_9PSED</name>
<dbReference type="EMBL" id="JACONV010000001">
    <property type="protein sequence ID" value="MBC3953801.1"/>
    <property type="molecule type" value="Genomic_DNA"/>
</dbReference>